<evidence type="ECO:0000313" key="9">
    <source>
        <dbReference type="EMBL" id="ADP35021.1"/>
    </source>
</evidence>
<feature type="transmembrane region" description="Helical" evidence="8">
    <location>
        <begin position="393"/>
        <end position="413"/>
    </location>
</feature>
<feature type="compositionally biased region" description="Basic and acidic residues" evidence="7">
    <location>
        <begin position="537"/>
        <end position="549"/>
    </location>
</feature>
<keyword evidence="9" id="KW-0675">Receptor</keyword>
<keyword evidence="5 6" id="KW-0472">Membrane</keyword>
<dbReference type="EMBL" id="CP002207">
    <property type="protein sequence ID" value="ADP35021.1"/>
    <property type="molecule type" value="Genomic_DNA"/>
</dbReference>
<name>A0ABM5M4D5_BACA1</name>
<keyword evidence="10" id="KW-1185">Reference proteome</keyword>
<evidence type="ECO:0000256" key="3">
    <source>
        <dbReference type="ARBA" id="ARBA00022692"/>
    </source>
</evidence>
<comment type="similarity">
    <text evidence="2 6">Belongs to the GerABKA family.</text>
</comment>
<gene>
    <name evidence="9" type="ordered locus">BATR1942_20530</name>
</gene>
<dbReference type="RefSeq" id="WP_004430236.1">
    <property type="nucleotide sequence ID" value="NC_014639.1"/>
</dbReference>
<feature type="transmembrane region" description="Helical" evidence="8">
    <location>
        <begin position="419"/>
        <end position="441"/>
    </location>
</feature>
<evidence type="ECO:0000313" key="10">
    <source>
        <dbReference type="Proteomes" id="UP000006867"/>
    </source>
</evidence>
<feature type="region of interest" description="Disordered" evidence="7">
    <location>
        <begin position="512"/>
        <end position="549"/>
    </location>
</feature>
<sequence>MPRFFKRKQKKNTDQEEPEKNLSEAKDKADQQDRKDSSKHIHSALSENLADITEKTGGSSDVVIRELEIGEKGSVHIAVIYIAGLVDNQSVNESLIEALISNKSLQKDDTIEQVLKQTVALGSVKPEQTWDGLLTALMLGNTLIFAEGADRALIASTEGGERRSIEEPGTQVSFRGPRQGFTESIQTNVSMIRRYIKNPNVWVEKMKIGTVTHTEIALMYINGICEDKTIKEVKQRLKKIDIDSILESGYIEQLIEDETYTTFPTIYHTERPDIVAGNLLEGRFAIIVDGTPFVLIAPAVFIQFFQSVEDYYSRFDIATSIRLLRILIFFISLVAPAIYVAATTFHQEMIPTQLLIVIAAQREVVPFPAVIEALTMEVAFEILREAGVRLPRVVGSAVSIVGALVIGQAAVQAGIVSPAMVIVVAITAIASFATPAFAMAISARLIRFTFIIAAATFGFYGLILGIIMMVVHLCSLRSFGVPYMSPLAPFSFQGLKDTFVRVPWWADKNRPSVIGGKNKVREAEHQRPQPDSSRGMVNKDLKDGGRDDS</sequence>
<feature type="transmembrane region" description="Helical" evidence="8">
    <location>
        <begin position="326"/>
        <end position="345"/>
    </location>
</feature>
<keyword evidence="4 8" id="KW-1133">Transmembrane helix</keyword>
<feature type="compositionally biased region" description="Basic and acidic residues" evidence="7">
    <location>
        <begin position="519"/>
        <end position="528"/>
    </location>
</feature>
<evidence type="ECO:0000256" key="8">
    <source>
        <dbReference type="SAM" id="Phobius"/>
    </source>
</evidence>
<feature type="transmembrane region" description="Helical" evidence="8">
    <location>
        <begin position="448"/>
        <end position="471"/>
    </location>
</feature>
<evidence type="ECO:0000256" key="2">
    <source>
        <dbReference type="ARBA" id="ARBA00005278"/>
    </source>
</evidence>
<dbReference type="InterPro" id="IPR050768">
    <property type="entry name" value="UPF0353/GerABKA_families"/>
</dbReference>
<proteinExistence type="inferred from homology"/>
<accession>A0ABM5M4D5</accession>
<dbReference type="Pfam" id="PF03323">
    <property type="entry name" value="GerA"/>
    <property type="match status" value="1"/>
</dbReference>
<dbReference type="InterPro" id="IPR004995">
    <property type="entry name" value="Spore_Ger"/>
</dbReference>
<dbReference type="PANTHER" id="PTHR22550">
    <property type="entry name" value="SPORE GERMINATION PROTEIN"/>
    <property type="match status" value="1"/>
</dbReference>
<reference evidence="9 10" key="1">
    <citation type="journal article" date="2011" name="Front. Microbiol.">
        <title>Genomic signatures of strain selection and enhancement in Bacillus atrophaeus var. globigii, a historical biowarfare simulant.</title>
        <authorList>
            <person name="Gibbons H.S."/>
            <person name="Broomall S.M."/>
            <person name="McNew L.A."/>
            <person name="Daligault H."/>
            <person name="Chapman C."/>
            <person name="Bruce D."/>
            <person name="Karavis M."/>
            <person name="Krepps M."/>
            <person name="McGregor P.A."/>
            <person name="Hong C."/>
            <person name="Park K.H."/>
            <person name="Akmal A."/>
            <person name="Feldman A."/>
            <person name="Lin J.S."/>
            <person name="Chang W.E."/>
            <person name="Higgs B.W."/>
            <person name="Demirev P."/>
            <person name="Lindquist J."/>
            <person name="Liem A."/>
            <person name="Fochler E."/>
            <person name="Read T.D."/>
            <person name="Tapia R."/>
            <person name="Johnson S."/>
            <person name="Bishop-Lilly K.A."/>
            <person name="Detter C."/>
            <person name="Han C."/>
            <person name="Sozhamannan S."/>
            <person name="Rosenzweig C.N."/>
            <person name="Skowronski E.W."/>
        </authorList>
    </citation>
    <scope>NUCLEOTIDE SEQUENCE [LARGE SCALE GENOMIC DNA]</scope>
    <source>
        <strain evidence="9 10">1942</strain>
    </source>
</reference>
<comment type="subcellular location">
    <subcellularLocation>
        <location evidence="6">Cell membrane</location>
    </subcellularLocation>
    <subcellularLocation>
        <location evidence="1">Membrane</location>
        <topology evidence="1">Multi-pass membrane protein</topology>
    </subcellularLocation>
</comment>
<evidence type="ECO:0000256" key="4">
    <source>
        <dbReference type="ARBA" id="ARBA00022989"/>
    </source>
</evidence>
<evidence type="ECO:0000256" key="5">
    <source>
        <dbReference type="ARBA" id="ARBA00023136"/>
    </source>
</evidence>
<evidence type="ECO:0000256" key="6">
    <source>
        <dbReference type="PIRNR" id="PIRNR005690"/>
    </source>
</evidence>
<evidence type="ECO:0000256" key="7">
    <source>
        <dbReference type="SAM" id="MobiDB-lite"/>
    </source>
</evidence>
<keyword evidence="3 8" id="KW-0812">Transmembrane</keyword>
<feature type="compositionally biased region" description="Basic and acidic residues" evidence="7">
    <location>
        <begin position="11"/>
        <end position="39"/>
    </location>
</feature>
<organism evidence="9 10">
    <name type="scientific">Bacillus atrophaeus (strain 1942)</name>
    <dbReference type="NCBI Taxonomy" id="720555"/>
    <lineage>
        <taxon>Bacteria</taxon>
        <taxon>Bacillati</taxon>
        <taxon>Bacillota</taxon>
        <taxon>Bacilli</taxon>
        <taxon>Bacillales</taxon>
        <taxon>Bacillaceae</taxon>
        <taxon>Bacillus</taxon>
    </lineage>
</organism>
<protein>
    <submittedName>
        <fullName evidence="9">Spore germination receptor subunit</fullName>
    </submittedName>
</protein>
<feature type="region of interest" description="Disordered" evidence="7">
    <location>
        <begin position="1"/>
        <end position="40"/>
    </location>
</feature>
<feature type="compositionally biased region" description="Basic residues" evidence="7">
    <location>
        <begin position="1"/>
        <end position="10"/>
    </location>
</feature>
<feature type="transmembrane region" description="Helical" evidence="8">
    <location>
        <begin position="284"/>
        <end position="306"/>
    </location>
</feature>
<dbReference type="PIRSF" id="PIRSF005690">
    <property type="entry name" value="GerBA"/>
    <property type="match status" value="1"/>
</dbReference>
<evidence type="ECO:0000256" key="1">
    <source>
        <dbReference type="ARBA" id="ARBA00004141"/>
    </source>
</evidence>
<dbReference type="Proteomes" id="UP000006867">
    <property type="component" value="Chromosome"/>
</dbReference>
<dbReference type="PANTHER" id="PTHR22550:SF5">
    <property type="entry name" value="LEUCINE ZIPPER PROTEIN 4"/>
    <property type="match status" value="1"/>
</dbReference>